<dbReference type="PROSITE" id="PS50878">
    <property type="entry name" value="RT_POL"/>
    <property type="match status" value="1"/>
</dbReference>
<sequence length="584" mass="68821">MVFQRIMDKMITGLSGVKAYLDDVIIVGRTEKEQKDNLFKLFERISEYGFRVKLEKCKFLEKEIKFLGFITVKEFLIPHVTKVQVIKGTVVMRSHRQYKCGRNGLGFNSVQTMEQSWLFSSRETCQTDNVVENIEDKRCKHSNRFMIVITIFWLSIFSIGFVMRTYTKEEVSQNITVIHYDPHVAYEKFISTSSCHIDSWNHKNTTDFPYYSLYKYFAEKGVTGSEGLSDGELRLLTAFLYEDYIVVTHTAQNPKGVGRPAYCYYYDCNRKELPGTRFESFVFPMTAVHCPRRAGVKYMSLSFEANRLPTEEPIPLLNRIFEYPPHEIGVCVGQIYGEEKKWLEIIEYIEHHKLMGASMFYFTILEMDEYTKRTIEDYQRIGEIEATFVNLEYEKINWLFHMIQVHSHCVSRQQDPDVCEINFGSRRVQKNYDDPTKFLSTKQIRASLPFLRYNLTTTHRWGAFKAVYQPSKVHAIHFHWTIRQHDGCRVKTADRHIGYIRHYRTTSSSSLAGSWISIFKPYTATQMDPEFSKNLEERVVKRVEYFYKRHPVFCESIDEKIRLHFPNDLHCVNRTSTVLNNSNE</sequence>
<dbReference type="InterPro" id="IPR000477">
    <property type="entry name" value="RT_dom"/>
</dbReference>
<dbReference type="GO" id="GO:0005737">
    <property type="term" value="C:cytoplasm"/>
    <property type="evidence" value="ECO:0007669"/>
    <property type="project" value="TreeGrafter"/>
</dbReference>
<proteinExistence type="inferred from homology"/>
<keyword evidence="6 8" id="KW-1133">Transmembrane helix</keyword>
<dbReference type="EMBL" id="GL380134">
    <property type="protein sequence ID" value="EGT47739.1"/>
    <property type="molecule type" value="Genomic_DNA"/>
</dbReference>
<dbReference type="Pfam" id="PF00078">
    <property type="entry name" value="RVT_1"/>
    <property type="match status" value="1"/>
</dbReference>
<keyword evidence="7 8" id="KW-0472">Membrane</keyword>
<dbReference type="Proteomes" id="UP000008068">
    <property type="component" value="Unassembled WGS sequence"/>
</dbReference>
<feature type="transmembrane region" description="Helical" evidence="8">
    <location>
        <begin position="145"/>
        <end position="163"/>
    </location>
</feature>
<dbReference type="GO" id="GO:0016020">
    <property type="term" value="C:membrane"/>
    <property type="evidence" value="ECO:0007669"/>
    <property type="project" value="UniProtKB-SubCell"/>
</dbReference>
<dbReference type="InterPro" id="IPR008166">
    <property type="entry name" value="Glyco_transf_92"/>
</dbReference>
<evidence type="ECO:0000256" key="6">
    <source>
        <dbReference type="ARBA" id="ARBA00022989"/>
    </source>
</evidence>
<evidence type="ECO:0000256" key="3">
    <source>
        <dbReference type="ARBA" id="ARBA00022676"/>
    </source>
</evidence>
<evidence type="ECO:0000256" key="8">
    <source>
        <dbReference type="RuleBase" id="RU366017"/>
    </source>
</evidence>
<evidence type="ECO:0000313" key="10">
    <source>
        <dbReference type="EMBL" id="EGT47739.1"/>
    </source>
</evidence>
<dbReference type="InParanoid" id="G0P8H3"/>
<protein>
    <recommendedName>
        <fullName evidence="8">Glycosyltransferase family 92 protein</fullName>
        <ecNumber evidence="8">2.4.1.-</ecNumber>
    </recommendedName>
</protein>
<dbReference type="EC" id="2.4.1.-" evidence="8"/>
<dbReference type="InterPro" id="IPR043128">
    <property type="entry name" value="Rev_trsase/Diguanyl_cyclase"/>
</dbReference>
<dbReference type="AlphaFoldDB" id="G0P8H3"/>
<evidence type="ECO:0000256" key="1">
    <source>
        <dbReference type="ARBA" id="ARBA00004167"/>
    </source>
</evidence>
<dbReference type="GO" id="GO:0016757">
    <property type="term" value="F:glycosyltransferase activity"/>
    <property type="evidence" value="ECO:0007669"/>
    <property type="project" value="UniProtKB-UniRule"/>
</dbReference>
<organism evidence="11">
    <name type="scientific">Caenorhabditis brenneri</name>
    <name type="common">Nematode worm</name>
    <dbReference type="NCBI Taxonomy" id="135651"/>
    <lineage>
        <taxon>Eukaryota</taxon>
        <taxon>Metazoa</taxon>
        <taxon>Ecdysozoa</taxon>
        <taxon>Nematoda</taxon>
        <taxon>Chromadorea</taxon>
        <taxon>Rhabditida</taxon>
        <taxon>Rhabditina</taxon>
        <taxon>Rhabditomorpha</taxon>
        <taxon>Rhabditoidea</taxon>
        <taxon>Rhabditidae</taxon>
        <taxon>Peloderinae</taxon>
        <taxon>Caenorhabditis</taxon>
    </lineage>
</organism>
<dbReference type="Pfam" id="PF01697">
    <property type="entry name" value="Glyco_transf_92"/>
    <property type="match status" value="2"/>
</dbReference>
<evidence type="ECO:0000259" key="9">
    <source>
        <dbReference type="PROSITE" id="PS50878"/>
    </source>
</evidence>
<keyword evidence="3 8" id="KW-0328">Glycosyltransferase</keyword>
<evidence type="ECO:0000256" key="4">
    <source>
        <dbReference type="ARBA" id="ARBA00022679"/>
    </source>
</evidence>
<name>G0P8H3_CAEBE</name>
<evidence type="ECO:0000256" key="7">
    <source>
        <dbReference type="ARBA" id="ARBA00023136"/>
    </source>
</evidence>
<reference evidence="11" key="1">
    <citation type="submission" date="2011-07" db="EMBL/GenBank/DDBJ databases">
        <authorList>
            <consortium name="Caenorhabditis brenneri Sequencing and Analysis Consortium"/>
            <person name="Wilson R.K."/>
        </authorList>
    </citation>
    <scope>NUCLEOTIDE SEQUENCE [LARGE SCALE GENOMIC DNA]</scope>
    <source>
        <strain evidence="11">PB2801</strain>
    </source>
</reference>
<dbReference type="eggNOG" id="KOG4735">
    <property type="taxonomic scope" value="Eukaryota"/>
</dbReference>
<dbReference type="InterPro" id="IPR043502">
    <property type="entry name" value="DNA/RNA_pol_sf"/>
</dbReference>
<dbReference type="PANTHER" id="PTHR21461">
    <property type="entry name" value="GLYCOSYLTRANSFERASE FAMILY 92 PROTEIN"/>
    <property type="match status" value="1"/>
</dbReference>
<dbReference type="PANTHER" id="PTHR21461:SF9">
    <property type="entry name" value="GLYCOSYLTRANSFERASE FAMILY 92 PROTEIN"/>
    <property type="match status" value="1"/>
</dbReference>
<dbReference type="HOGENOM" id="CLU_008031_3_1_1"/>
<dbReference type="OrthoDB" id="2526284at2759"/>
<evidence type="ECO:0000256" key="5">
    <source>
        <dbReference type="ARBA" id="ARBA00022692"/>
    </source>
</evidence>
<accession>G0P8H3</accession>
<keyword evidence="5 8" id="KW-0812">Transmembrane</keyword>
<dbReference type="FunFam" id="3.30.70.270:FF:000003">
    <property type="entry name" value="Transposon Ty3-G Gag-Pol polyprotein"/>
    <property type="match status" value="1"/>
</dbReference>
<dbReference type="Gene3D" id="3.30.70.270">
    <property type="match status" value="1"/>
</dbReference>
<comment type="similarity">
    <text evidence="2 8">Belongs to the glycosyltransferase 92 family.</text>
</comment>
<evidence type="ECO:0000313" key="11">
    <source>
        <dbReference type="Proteomes" id="UP000008068"/>
    </source>
</evidence>
<comment type="subcellular location">
    <subcellularLocation>
        <location evidence="1">Membrane</location>
        <topology evidence="1">Single-pass membrane protein</topology>
    </subcellularLocation>
</comment>
<gene>
    <name evidence="10" type="ORF">CAEBREN_32096</name>
</gene>
<evidence type="ECO:0000256" key="2">
    <source>
        <dbReference type="ARBA" id="ARBA00007647"/>
    </source>
</evidence>
<feature type="domain" description="Reverse transcriptase" evidence="9">
    <location>
        <begin position="1"/>
        <end position="71"/>
    </location>
</feature>
<dbReference type="SUPFAM" id="SSF56672">
    <property type="entry name" value="DNA/RNA polymerases"/>
    <property type="match status" value="1"/>
</dbReference>
<keyword evidence="11" id="KW-1185">Reference proteome</keyword>
<keyword evidence="4 8" id="KW-0808">Transferase</keyword>
<dbReference type="eggNOG" id="KOG0017">
    <property type="taxonomic scope" value="Eukaryota"/>
</dbReference>